<evidence type="ECO:0000313" key="1">
    <source>
        <dbReference type="EMBL" id="GFD29020.1"/>
    </source>
</evidence>
<proteinExistence type="predicted"/>
<organism evidence="1">
    <name type="scientific">Tanacetum cinerariifolium</name>
    <name type="common">Dalmatian daisy</name>
    <name type="synonym">Chrysanthemum cinerariifolium</name>
    <dbReference type="NCBI Taxonomy" id="118510"/>
    <lineage>
        <taxon>Eukaryota</taxon>
        <taxon>Viridiplantae</taxon>
        <taxon>Streptophyta</taxon>
        <taxon>Embryophyta</taxon>
        <taxon>Tracheophyta</taxon>
        <taxon>Spermatophyta</taxon>
        <taxon>Magnoliopsida</taxon>
        <taxon>eudicotyledons</taxon>
        <taxon>Gunneridae</taxon>
        <taxon>Pentapetalae</taxon>
        <taxon>asterids</taxon>
        <taxon>campanulids</taxon>
        <taxon>Asterales</taxon>
        <taxon>Asteraceae</taxon>
        <taxon>Asteroideae</taxon>
        <taxon>Anthemideae</taxon>
        <taxon>Anthemidinae</taxon>
        <taxon>Tanacetum</taxon>
    </lineage>
</organism>
<name>A0A699V2T1_TANCI</name>
<dbReference type="AlphaFoldDB" id="A0A699V2T1"/>
<sequence length="140" mass="16481">VVPTASLVFATATVVTPYTRRKGKEVMVQSDTLKKQKVQEQIDAQVARELEEQLDREDQRRKPWTKKQKRDYYMAVIRSNLGWKVKDFRGMSFKEVEAKFKSVWKQIEDFIHMGSKEEAERIKRKGLSLEQESAKKFKPS</sequence>
<feature type="non-terminal residue" evidence="1">
    <location>
        <position position="140"/>
    </location>
</feature>
<comment type="caution">
    <text evidence="1">The sequence shown here is derived from an EMBL/GenBank/DDBJ whole genome shotgun (WGS) entry which is preliminary data.</text>
</comment>
<feature type="non-terminal residue" evidence="1">
    <location>
        <position position="1"/>
    </location>
</feature>
<accession>A0A699V2T1</accession>
<reference evidence="1" key="1">
    <citation type="journal article" date="2019" name="Sci. Rep.">
        <title>Draft genome of Tanacetum cinerariifolium, the natural source of mosquito coil.</title>
        <authorList>
            <person name="Yamashiro T."/>
            <person name="Shiraishi A."/>
            <person name="Satake H."/>
            <person name="Nakayama K."/>
        </authorList>
    </citation>
    <scope>NUCLEOTIDE SEQUENCE</scope>
</reference>
<protein>
    <submittedName>
        <fullName evidence="1">Uncharacterized protein</fullName>
    </submittedName>
</protein>
<dbReference type="EMBL" id="BKCJ011390945">
    <property type="protein sequence ID" value="GFD29020.1"/>
    <property type="molecule type" value="Genomic_DNA"/>
</dbReference>
<gene>
    <name evidence="1" type="ORF">Tci_900989</name>
</gene>